<sequence>MGLRLLYVTTRVQKVGFKRKKPRDHEKNKSKKYSVIKYKGLEEKMSLLVFFSEKVVGVFAFETIRSIVKFAPDGTGYRTKIIFAKEKLLIDRMSDILLRFFNID</sequence>
<comment type="caution">
    <text evidence="3">The sequence shown here is derived from an EMBL/GenBank/DDBJ whole genome shotgun (WGS) entry which is preliminary data.</text>
</comment>
<reference evidence="1" key="2">
    <citation type="submission" date="2022-11" db="EMBL/GenBank/DDBJ databases">
        <title>Temperate bacteriophages infecting mucin-degrading bacterium Ruminococcus gnavus from the human gut.</title>
        <authorList>
            <person name="Buttimer C."/>
        </authorList>
    </citation>
    <scope>NUCLEOTIDE SEQUENCE</scope>
    <source>
        <strain evidence="1">CCUG 49994</strain>
        <strain evidence="2">CCUG 52279</strain>
    </source>
</reference>
<evidence type="ECO:0000313" key="4">
    <source>
        <dbReference type="Proteomes" id="UP000235093"/>
    </source>
</evidence>
<dbReference type="RefSeq" id="WP_101874513.1">
    <property type="nucleotide sequence ID" value="NZ_BAABXV010000001.1"/>
</dbReference>
<evidence type="ECO:0000313" key="1">
    <source>
        <dbReference type="EMBL" id="MCZ0666367.1"/>
    </source>
</evidence>
<dbReference type="Proteomes" id="UP000235093">
    <property type="component" value="Unassembled WGS sequence"/>
</dbReference>
<reference evidence="3 4" key="1">
    <citation type="journal article" date="2017" name="Genome Med.">
        <title>A novel Ruminococcus gnavus clade enriched in inflammatory bowel disease patients.</title>
        <authorList>
            <person name="Hall A.B."/>
            <person name="Yassour M."/>
            <person name="Sauk J."/>
            <person name="Garner A."/>
            <person name="Jiang X."/>
            <person name="Arthur T."/>
            <person name="Lagoudas G.K."/>
            <person name="Vatanen T."/>
            <person name="Fornelos N."/>
            <person name="Wilson R."/>
            <person name="Bertha M."/>
            <person name="Cohen M."/>
            <person name="Garber J."/>
            <person name="Khalili H."/>
            <person name="Gevers D."/>
            <person name="Ananthakrishnan A.N."/>
            <person name="Kugathasan S."/>
            <person name="Lander E.S."/>
            <person name="Blainey P."/>
            <person name="Vlamakis H."/>
            <person name="Xavier R.J."/>
            <person name="Huttenhower C."/>
        </authorList>
    </citation>
    <scope>NUCLEOTIDE SEQUENCE [LARGE SCALE GENOMIC DNA]</scope>
    <source>
        <strain evidence="3 4">RJX1125</strain>
    </source>
</reference>
<organism evidence="3 4">
    <name type="scientific">Mediterraneibacter gnavus</name>
    <name type="common">Ruminococcus gnavus</name>
    <dbReference type="NCBI Taxonomy" id="33038"/>
    <lineage>
        <taxon>Bacteria</taxon>
        <taxon>Bacillati</taxon>
        <taxon>Bacillota</taxon>
        <taxon>Clostridia</taxon>
        <taxon>Lachnospirales</taxon>
        <taxon>Lachnospiraceae</taxon>
        <taxon>Mediterraneibacter</taxon>
    </lineage>
</organism>
<dbReference type="Proteomes" id="UP001079535">
    <property type="component" value="Unassembled WGS sequence"/>
</dbReference>
<dbReference type="AlphaFoldDB" id="A0A2N5PG10"/>
<evidence type="ECO:0000313" key="2">
    <source>
        <dbReference type="EMBL" id="MCZ0689077.1"/>
    </source>
</evidence>
<dbReference type="EMBL" id="NIHT01000015">
    <property type="protein sequence ID" value="PLT74062.1"/>
    <property type="molecule type" value="Genomic_DNA"/>
</dbReference>
<accession>A0A2N5PG10</accession>
<name>A0A2N5PG10_MEDGN</name>
<proteinExistence type="predicted"/>
<protein>
    <submittedName>
        <fullName evidence="3">Uncharacterized protein</fullName>
    </submittedName>
</protein>
<dbReference type="Proteomes" id="UP001076974">
    <property type="component" value="Unassembled WGS sequence"/>
</dbReference>
<dbReference type="EMBL" id="JAPRBD010000002">
    <property type="protein sequence ID" value="MCZ0689077.1"/>
    <property type="molecule type" value="Genomic_DNA"/>
</dbReference>
<evidence type="ECO:0000313" key="3">
    <source>
        <dbReference type="EMBL" id="PLT74062.1"/>
    </source>
</evidence>
<gene>
    <name evidence="3" type="ORF">CDL23_10560</name>
    <name evidence="2" type="ORF">OZZ16_03955</name>
    <name evidence="1" type="ORF">OZZ17_02285</name>
</gene>
<dbReference type="EMBL" id="JAPRAY010000002">
    <property type="protein sequence ID" value="MCZ0666367.1"/>
    <property type="molecule type" value="Genomic_DNA"/>
</dbReference>